<dbReference type="InterPro" id="IPR002789">
    <property type="entry name" value="HerA_central"/>
</dbReference>
<comment type="caution">
    <text evidence="4">The sequence shown here is derived from an EMBL/GenBank/DDBJ whole genome shotgun (WGS) entry which is preliminary data.</text>
</comment>
<keyword evidence="5" id="KW-1185">Reference proteome</keyword>
<dbReference type="SUPFAM" id="SSF52540">
    <property type="entry name" value="P-loop containing nucleoside triphosphate hydrolases"/>
    <property type="match status" value="1"/>
</dbReference>
<dbReference type="InterPro" id="IPR051162">
    <property type="entry name" value="T4SS_component"/>
</dbReference>
<organism evidence="4 5">
    <name type="scientific">Glycomyces buryatensis</name>
    <dbReference type="NCBI Taxonomy" id="2570927"/>
    <lineage>
        <taxon>Bacteria</taxon>
        <taxon>Bacillati</taxon>
        <taxon>Actinomycetota</taxon>
        <taxon>Actinomycetes</taxon>
        <taxon>Glycomycetales</taxon>
        <taxon>Glycomycetaceae</taxon>
        <taxon>Glycomyces</taxon>
    </lineage>
</organism>
<proteinExistence type="predicted"/>
<protein>
    <submittedName>
        <fullName evidence="4">DUF87 domain-containing protein</fullName>
    </submittedName>
</protein>
<evidence type="ECO:0000313" key="5">
    <source>
        <dbReference type="Proteomes" id="UP000308760"/>
    </source>
</evidence>
<reference evidence="5" key="1">
    <citation type="submission" date="2019-04" db="EMBL/GenBank/DDBJ databases">
        <title>Nocardioides xinjiangensis sp. nov.</title>
        <authorList>
            <person name="Liu S."/>
        </authorList>
    </citation>
    <scope>NUCLEOTIDE SEQUENCE [LARGE SCALE GENOMIC DNA]</scope>
    <source>
        <strain evidence="5">18</strain>
    </source>
</reference>
<evidence type="ECO:0000313" key="4">
    <source>
        <dbReference type="EMBL" id="THV35710.1"/>
    </source>
</evidence>
<evidence type="ECO:0000259" key="3">
    <source>
        <dbReference type="Pfam" id="PF01935"/>
    </source>
</evidence>
<evidence type="ECO:0000256" key="2">
    <source>
        <dbReference type="SAM" id="Phobius"/>
    </source>
</evidence>
<dbReference type="RefSeq" id="WP_136536867.1">
    <property type="nucleotide sequence ID" value="NZ_STGY01000073.1"/>
</dbReference>
<evidence type="ECO:0000256" key="1">
    <source>
        <dbReference type="SAM" id="MobiDB-lite"/>
    </source>
</evidence>
<feature type="region of interest" description="Disordered" evidence="1">
    <location>
        <begin position="740"/>
        <end position="759"/>
    </location>
</feature>
<dbReference type="Gene3D" id="3.40.50.300">
    <property type="entry name" value="P-loop containing nucleotide triphosphate hydrolases"/>
    <property type="match status" value="2"/>
</dbReference>
<dbReference type="Proteomes" id="UP000308760">
    <property type="component" value="Unassembled WGS sequence"/>
</dbReference>
<reference evidence="4 5" key="2">
    <citation type="submission" date="2019-05" db="EMBL/GenBank/DDBJ databases">
        <title>Glycomyces buryatensis sp. nov.</title>
        <authorList>
            <person name="Nikitina E."/>
        </authorList>
    </citation>
    <scope>NUCLEOTIDE SEQUENCE [LARGE SCALE GENOMIC DNA]</scope>
    <source>
        <strain evidence="4 5">18</strain>
    </source>
</reference>
<gene>
    <name evidence="4" type="ORF">FAB82_22815</name>
</gene>
<dbReference type="EMBL" id="STGY01000073">
    <property type="protein sequence ID" value="THV35710.1"/>
    <property type="molecule type" value="Genomic_DNA"/>
</dbReference>
<name>A0A4S8PVV7_9ACTN</name>
<dbReference type="CDD" id="cd01127">
    <property type="entry name" value="TrwB_TraG_TraD_VirD4"/>
    <property type="match status" value="2"/>
</dbReference>
<feature type="compositionally biased region" description="Low complexity" evidence="1">
    <location>
        <begin position="741"/>
        <end position="753"/>
    </location>
</feature>
<accession>A0A4S8PVV7</accession>
<feature type="domain" description="Helicase HerA central" evidence="3">
    <location>
        <begin position="363"/>
        <end position="433"/>
    </location>
</feature>
<keyword evidence="2" id="KW-0472">Membrane</keyword>
<dbReference type="PANTHER" id="PTHR30121">
    <property type="entry name" value="UNCHARACTERIZED PROTEIN YJGR-RELATED"/>
    <property type="match status" value="1"/>
</dbReference>
<feature type="transmembrane region" description="Helical" evidence="2">
    <location>
        <begin position="12"/>
        <end position="30"/>
    </location>
</feature>
<sequence length="759" mass="81620">MNNLVHDPSMWLAFAAALTAGVVGLVRIALHRRDARTWLPGSRYVTIAAPPEVDPRGAAALWTHLGAISRSPWQRFWFGQPHVVFEYRFCGAEMTVRIWVPTPVSAGVVADAVQAAWPGAKTETTDAEPPLPEEDHAAGGRLVWSGTAAEPVTADAPVDPLRGLIAAGLAGRRDAVALVQVSARPASPRETRLLRRAADGAQRRTSLIDEILDLFTLTGPKTTATIREPATLTRYRRAAAERSGGLLWSVGLRWAVTGNTASGQAAEAAASRLGGAAAALTGAAGIRRRRMANLAGRCNTWVHDSAITLTCNETGALAHLPSDEVVPAMERAGARTVAAPVHAVNGGRNTKTLGIGPDGRRLAIRVTDARHHMHIVGPTGSGKSVLLHHMIMSDIRARRPVVVIDPKGDLVNDVVDSLDPDTAKNRLVLIDPSAPGPHPGLDPLAGADSEVVIDQFTGICRRIWERHWGPRADDILRNALRTLFVAGDPALRHLPSLLTNKAYRAPLIAGIDDPMVLGGFWTWFDQLSPTVQSQAAGPVLSRIRALLGHEFVRDTIGSPERGFDLEAALNTDGIVLARLPKGQLGDDTARLLGSVLTARVWQAASARARIPENKRRDATLYLDEFQNFLNLPYAVEDMLAEARGLHLGMVLAHQHWAQLDRPLQFAVAANARTKAYFATSAEDAHLLARHTAPNLSEHDLEHLPAYTIAARPFTGGRTLPACTLTTLPPETPIGQGESIRAQAAAHPAFTPHTTRSRRP</sequence>
<dbReference type="PANTHER" id="PTHR30121:SF6">
    <property type="entry name" value="SLR6007 PROTEIN"/>
    <property type="match status" value="1"/>
</dbReference>
<keyword evidence="2" id="KW-1133">Transmembrane helix</keyword>
<keyword evidence="2" id="KW-0812">Transmembrane</keyword>
<dbReference type="AlphaFoldDB" id="A0A4S8PVV7"/>
<dbReference type="OrthoDB" id="3258326at2"/>
<dbReference type="Pfam" id="PF01935">
    <property type="entry name" value="DUF87"/>
    <property type="match status" value="1"/>
</dbReference>
<dbReference type="InterPro" id="IPR027417">
    <property type="entry name" value="P-loop_NTPase"/>
</dbReference>